<dbReference type="EMBL" id="CP155618">
    <property type="protein sequence ID" value="XBL15723.1"/>
    <property type="molecule type" value="Genomic_DNA"/>
</dbReference>
<sequence length="162" mass="17707">MGFKTLLKFLYRVHLFFQRKLSHLKLKTLIKDLGKDTTGHWSVEIKYGENISVGNNTTIGPYSTLGAMSQIKIGNYVRISKGVIIETAGLNLNGAPPYKHIAKPIIIEDGVWIATNAIILGGVTIGKNSIIGAGTVITKNIEPNSIIVGQSLKKLEKKTHNK</sequence>
<evidence type="ECO:0000256" key="4">
    <source>
        <dbReference type="ARBA" id="ARBA00023315"/>
    </source>
</evidence>
<proteinExistence type="inferred from homology"/>
<evidence type="ECO:0000313" key="5">
    <source>
        <dbReference type="EMBL" id="XBL15723.1"/>
    </source>
</evidence>
<dbReference type="InterPro" id="IPR001451">
    <property type="entry name" value="Hexapep"/>
</dbReference>
<dbReference type="SUPFAM" id="SSF51161">
    <property type="entry name" value="Trimeric LpxA-like enzymes"/>
    <property type="match status" value="1"/>
</dbReference>
<name>A0AAU7EKM2_9FLAO</name>
<evidence type="ECO:0000313" key="6">
    <source>
        <dbReference type="Proteomes" id="UP001224325"/>
    </source>
</evidence>
<evidence type="ECO:0000256" key="3">
    <source>
        <dbReference type="ARBA" id="ARBA00022737"/>
    </source>
</evidence>
<organism evidence="5 6">
    <name type="scientific">Mariniflexile litorale</name>
    <dbReference type="NCBI Taxonomy" id="3045158"/>
    <lineage>
        <taxon>Bacteria</taxon>
        <taxon>Pseudomonadati</taxon>
        <taxon>Bacteroidota</taxon>
        <taxon>Flavobacteriia</taxon>
        <taxon>Flavobacteriales</taxon>
        <taxon>Flavobacteriaceae</taxon>
        <taxon>Mariniflexile</taxon>
    </lineage>
</organism>
<evidence type="ECO:0000256" key="2">
    <source>
        <dbReference type="ARBA" id="ARBA00022679"/>
    </source>
</evidence>
<dbReference type="KEGG" id="mlil:QLS71_006830"/>
<keyword evidence="3" id="KW-0677">Repeat</keyword>
<gene>
    <name evidence="5" type="ORF">QLS71_006830</name>
</gene>
<accession>A0AAU7EKM2</accession>
<reference evidence="5" key="1">
    <citation type="submission" date="2024-04" db="EMBL/GenBank/DDBJ databases">
        <title>Mariniflexile litorale, isolated from the shallow sediments of the Sea of Japan.</title>
        <authorList>
            <person name="Romanenko L."/>
            <person name="Isaeva M."/>
        </authorList>
    </citation>
    <scope>NUCLEOTIDE SEQUENCE [LARGE SCALE GENOMIC DNA]</scope>
    <source>
        <strain evidence="5">KMM 9835</strain>
    </source>
</reference>
<dbReference type="PROSITE" id="PS00101">
    <property type="entry name" value="HEXAPEP_TRANSFERASES"/>
    <property type="match status" value="1"/>
</dbReference>
<dbReference type="RefSeq" id="WP_308991778.1">
    <property type="nucleotide sequence ID" value="NZ_CP155618.1"/>
</dbReference>
<dbReference type="EC" id="2.3.1.-" evidence="5"/>
<evidence type="ECO:0000256" key="1">
    <source>
        <dbReference type="ARBA" id="ARBA00007274"/>
    </source>
</evidence>
<dbReference type="InterPro" id="IPR051159">
    <property type="entry name" value="Hexapeptide_acetyltransf"/>
</dbReference>
<dbReference type="Gene3D" id="2.160.10.10">
    <property type="entry name" value="Hexapeptide repeat proteins"/>
    <property type="match status" value="1"/>
</dbReference>
<keyword evidence="6" id="KW-1185">Reference proteome</keyword>
<keyword evidence="2 5" id="KW-0808">Transferase</keyword>
<dbReference type="GO" id="GO:0005829">
    <property type="term" value="C:cytosol"/>
    <property type="evidence" value="ECO:0007669"/>
    <property type="project" value="TreeGrafter"/>
</dbReference>
<dbReference type="PANTHER" id="PTHR23416:SF23">
    <property type="entry name" value="ACETYLTRANSFERASE C18B11.09C-RELATED"/>
    <property type="match status" value="1"/>
</dbReference>
<dbReference type="Pfam" id="PF00132">
    <property type="entry name" value="Hexapep"/>
    <property type="match status" value="1"/>
</dbReference>
<dbReference type="PANTHER" id="PTHR23416">
    <property type="entry name" value="SIALIC ACID SYNTHASE-RELATED"/>
    <property type="match status" value="1"/>
</dbReference>
<dbReference type="InterPro" id="IPR018357">
    <property type="entry name" value="Hexapep_transf_CS"/>
</dbReference>
<dbReference type="AlphaFoldDB" id="A0AAU7EKM2"/>
<dbReference type="GO" id="GO:0008374">
    <property type="term" value="F:O-acyltransferase activity"/>
    <property type="evidence" value="ECO:0007669"/>
    <property type="project" value="TreeGrafter"/>
</dbReference>
<protein>
    <submittedName>
        <fullName evidence="5">Acyltransferase</fullName>
        <ecNumber evidence="5">2.3.1.-</ecNumber>
    </submittedName>
</protein>
<keyword evidence="4 5" id="KW-0012">Acyltransferase</keyword>
<dbReference type="Proteomes" id="UP001224325">
    <property type="component" value="Chromosome"/>
</dbReference>
<comment type="similarity">
    <text evidence="1">Belongs to the transferase hexapeptide repeat family.</text>
</comment>
<dbReference type="InterPro" id="IPR011004">
    <property type="entry name" value="Trimer_LpxA-like_sf"/>
</dbReference>
<dbReference type="CDD" id="cd04647">
    <property type="entry name" value="LbH_MAT_like"/>
    <property type="match status" value="1"/>
</dbReference>